<evidence type="ECO:0000256" key="1">
    <source>
        <dbReference type="ARBA" id="ARBA00007074"/>
    </source>
</evidence>
<proteinExistence type="inferred from homology"/>
<protein>
    <recommendedName>
        <fullName evidence="5">NlpC/P60 domain-containing protein</fullName>
    </recommendedName>
</protein>
<dbReference type="Proteomes" id="UP000051236">
    <property type="component" value="Unassembled WGS sequence"/>
</dbReference>
<dbReference type="AlphaFoldDB" id="X0PIS5"/>
<comment type="similarity">
    <text evidence="1">Belongs to the peptidase C40 family.</text>
</comment>
<name>X0PIS5_9LACO</name>
<dbReference type="PANTHER" id="PTHR47359">
    <property type="entry name" value="PEPTIDOGLYCAN DL-ENDOPEPTIDASE CWLO"/>
    <property type="match status" value="1"/>
</dbReference>
<dbReference type="RefSeq" id="WP_035456308.1">
    <property type="nucleotide sequence ID" value="NZ_AZGA01000040.1"/>
</dbReference>
<sequence>MSDVVTVTSRKGAKLWNAINGDVLRNLDFGTQWQYFSKSSDEYGVNWYNVGTDEYVTDLEVSESVQSVSQESGVLTVTATGIMAQYSVNGRPWTDVLLNQGEQYQYFTVAVDVWGGYNYDLGGNEWVQGANTNDPANPNSVPLRQQFLNHAVEISTGKSYVLPTDPTNRFGPDYFDCSGLVYTALQYFGINIGSNSAVQYANTTPIDVSELQSGDLVFYGPAGNTHVAIYADNNMVWSAMSLENNPNIGYETYGNMNIPLAEQPFRRITQLGQ</sequence>
<dbReference type="PANTHER" id="PTHR47359:SF3">
    <property type="entry name" value="NLP_P60 DOMAIN-CONTAINING PROTEIN-RELATED"/>
    <property type="match status" value="1"/>
</dbReference>
<reference evidence="6 7" key="1">
    <citation type="journal article" date="2015" name="Genome Announc.">
        <title>Expanding the biotechnology potential of lactobacilli through comparative genomics of 213 strains and associated genera.</title>
        <authorList>
            <person name="Sun Z."/>
            <person name="Harris H.M."/>
            <person name="McCann A."/>
            <person name="Guo C."/>
            <person name="Argimon S."/>
            <person name="Zhang W."/>
            <person name="Yang X."/>
            <person name="Jeffery I.B."/>
            <person name="Cooney J.C."/>
            <person name="Kagawa T.F."/>
            <person name="Liu W."/>
            <person name="Song Y."/>
            <person name="Salvetti E."/>
            <person name="Wrobel A."/>
            <person name="Rasinkangas P."/>
            <person name="Parkhill J."/>
            <person name="Rea M.C."/>
            <person name="O'Sullivan O."/>
            <person name="Ritari J."/>
            <person name="Douillard F.P."/>
            <person name="Paul Ross R."/>
            <person name="Yang R."/>
            <person name="Briner A.E."/>
            <person name="Felis G.E."/>
            <person name="de Vos W.M."/>
            <person name="Barrangou R."/>
            <person name="Klaenhammer T.R."/>
            <person name="Caufield P.W."/>
            <person name="Cui Y."/>
            <person name="Zhang H."/>
            <person name="O'Toole P.W."/>
        </authorList>
    </citation>
    <scope>NUCLEOTIDE SEQUENCE [LARGE SCALE GENOMIC DNA]</scope>
    <source>
        <strain evidence="6 7">DSM 18527</strain>
    </source>
</reference>
<dbReference type="PATRIC" id="fig|1423734.3.peg.2345"/>
<dbReference type="PROSITE" id="PS51935">
    <property type="entry name" value="NLPC_P60"/>
    <property type="match status" value="1"/>
</dbReference>
<evidence type="ECO:0000313" key="6">
    <source>
        <dbReference type="EMBL" id="KRM33932.1"/>
    </source>
</evidence>
<evidence type="ECO:0000256" key="4">
    <source>
        <dbReference type="ARBA" id="ARBA00022807"/>
    </source>
</evidence>
<dbReference type="SUPFAM" id="SSF54001">
    <property type="entry name" value="Cysteine proteinases"/>
    <property type="match status" value="1"/>
</dbReference>
<dbReference type="Gene3D" id="3.90.1720.10">
    <property type="entry name" value="endopeptidase domain like (from Nostoc punctiforme)"/>
    <property type="match status" value="1"/>
</dbReference>
<feature type="domain" description="NlpC/P60" evidence="5">
    <location>
        <begin position="147"/>
        <end position="272"/>
    </location>
</feature>
<keyword evidence="7" id="KW-1185">Reference proteome</keyword>
<comment type="caution">
    <text evidence="6">The sequence shown here is derived from an EMBL/GenBank/DDBJ whole genome shotgun (WGS) entry which is preliminary data.</text>
</comment>
<dbReference type="STRING" id="1423734.FC83_GL002315"/>
<gene>
    <name evidence="6" type="ORF">FC83_GL002315</name>
</gene>
<dbReference type="Pfam" id="PF00877">
    <property type="entry name" value="NLPC_P60"/>
    <property type="match status" value="1"/>
</dbReference>
<dbReference type="GO" id="GO:0006508">
    <property type="term" value="P:proteolysis"/>
    <property type="evidence" value="ECO:0007669"/>
    <property type="project" value="UniProtKB-KW"/>
</dbReference>
<dbReference type="eggNOG" id="COG0791">
    <property type="taxonomic scope" value="Bacteria"/>
</dbReference>
<evidence type="ECO:0000259" key="5">
    <source>
        <dbReference type="PROSITE" id="PS51935"/>
    </source>
</evidence>
<evidence type="ECO:0000313" key="7">
    <source>
        <dbReference type="Proteomes" id="UP000051236"/>
    </source>
</evidence>
<dbReference type="InterPro" id="IPR051794">
    <property type="entry name" value="PG_Endopeptidase_C40"/>
</dbReference>
<keyword evidence="4" id="KW-0788">Thiol protease</keyword>
<dbReference type="InterPro" id="IPR038765">
    <property type="entry name" value="Papain-like_cys_pep_sf"/>
</dbReference>
<evidence type="ECO:0000256" key="3">
    <source>
        <dbReference type="ARBA" id="ARBA00022801"/>
    </source>
</evidence>
<dbReference type="EMBL" id="AZGA01000040">
    <property type="protein sequence ID" value="KRM33932.1"/>
    <property type="molecule type" value="Genomic_DNA"/>
</dbReference>
<dbReference type="GO" id="GO:0008234">
    <property type="term" value="F:cysteine-type peptidase activity"/>
    <property type="evidence" value="ECO:0007669"/>
    <property type="project" value="UniProtKB-KW"/>
</dbReference>
<evidence type="ECO:0000256" key="2">
    <source>
        <dbReference type="ARBA" id="ARBA00022670"/>
    </source>
</evidence>
<organism evidence="6 7">
    <name type="scientific">Agrilactobacillus composti DSM 18527 = JCM 14202</name>
    <dbReference type="NCBI Taxonomy" id="1423734"/>
    <lineage>
        <taxon>Bacteria</taxon>
        <taxon>Bacillati</taxon>
        <taxon>Bacillota</taxon>
        <taxon>Bacilli</taxon>
        <taxon>Lactobacillales</taxon>
        <taxon>Lactobacillaceae</taxon>
        <taxon>Agrilactobacillus</taxon>
    </lineage>
</organism>
<keyword evidence="3" id="KW-0378">Hydrolase</keyword>
<accession>X0PIS5</accession>
<dbReference type="InterPro" id="IPR000064">
    <property type="entry name" value="NLP_P60_dom"/>
</dbReference>
<dbReference type="OrthoDB" id="2137849at2"/>
<keyword evidence="2" id="KW-0645">Protease</keyword>